<reference evidence="1 2" key="1">
    <citation type="submission" date="2020-11" db="EMBL/GenBank/DDBJ databases">
        <title>Indigenous Rhizobia Nodulating Common beans in Western Kenya.</title>
        <authorList>
            <person name="Wekesa C.S."/>
            <person name="Oelmueller R."/>
            <person name="Furch A.C."/>
        </authorList>
    </citation>
    <scope>NUCLEOTIDE SEQUENCE [LARGE SCALE GENOMIC DNA]</scope>
    <source>
        <strain evidence="2">BS3</strain>
    </source>
</reference>
<proteinExistence type="predicted"/>
<organism evidence="1 2">
    <name type="scientific">Rhizobium phaseoli</name>
    <dbReference type="NCBI Taxonomy" id="396"/>
    <lineage>
        <taxon>Bacteria</taxon>
        <taxon>Pseudomonadati</taxon>
        <taxon>Pseudomonadota</taxon>
        <taxon>Alphaproteobacteria</taxon>
        <taxon>Hyphomicrobiales</taxon>
        <taxon>Rhizobiaceae</taxon>
        <taxon>Rhizobium/Agrobacterium group</taxon>
        <taxon>Rhizobium</taxon>
    </lineage>
</organism>
<dbReference type="RefSeq" id="WP_167860751.1">
    <property type="nucleotide sequence ID" value="NZ_CP064931.1"/>
</dbReference>
<name>A0A7X6F3J3_9HYPH</name>
<protein>
    <submittedName>
        <fullName evidence="1">Uncharacterized protein</fullName>
    </submittedName>
</protein>
<evidence type="ECO:0000313" key="2">
    <source>
        <dbReference type="Proteomes" id="UP000540266"/>
    </source>
</evidence>
<accession>A0A7X6F3J3</accession>
<dbReference type="EMBL" id="CP064931">
    <property type="protein sequence ID" value="QPK10921.1"/>
    <property type="molecule type" value="Genomic_DNA"/>
</dbReference>
<dbReference type="Proteomes" id="UP000540266">
    <property type="component" value="Chromosome"/>
</dbReference>
<dbReference type="AlphaFoldDB" id="A0A7X6F3J3"/>
<gene>
    <name evidence="1" type="ORF">HER27_010445</name>
</gene>
<evidence type="ECO:0000313" key="1">
    <source>
        <dbReference type="EMBL" id="QPK10921.1"/>
    </source>
</evidence>
<sequence>MSVPKLGFSAYLKIINSNPRPQRSIVRQRCRPSSGGYDFHKSFRHRVQQVSFDGLSITDALASTQQIGREPERNSARRALEQFSLWKDDHPGDLASCPSISFVSPAALFKLEFVPDFLLEIGGRRTAVHLWNTQHDLSRHLVLAALSSVAARYPTENRPDDFAVLSLRDRTIYRWSEADRETRALGERLLELLDIQFASVRTELGLPASPALDEPRAPRP</sequence>